<keyword evidence="3" id="KW-1185">Reference proteome</keyword>
<reference evidence="2 3" key="1">
    <citation type="submission" date="2019-03" db="EMBL/GenBank/DDBJ databases">
        <title>Draft genome sequences of novel Actinobacteria.</title>
        <authorList>
            <person name="Sahin N."/>
            <person name="Ay H."/>
            <person name="Saygin H."/>
        </authorList>
    </citation>
    <scope>NUCLEOTIDE SEQUENCE [LARGE SCALE GENOMIC DNA]</scope>
    <source>
        <strain evidence="2 3">16K404</strain>
    </source>
</reference>
<feature type="transmembrane region" description="Helical" evidence="1">
    <location>
        <begin position="40"/>
        <end position="59"/>
    </location>
</feature>
<name>A0A4R4UVU4_9PSEU</name>
<sequence length="66" mass="6921">MTRRHGLFGPNAVRIIALVLAVGMASTVGAPYLIQAGVPLLGVVALSLLVFAVPLVAILRSEKSRR</sequence>
<comment type="caution">
    <text evidence="2">The sequence shown here is derived from an EMBL/GenBank/DDBJ whole genome shotgun (WGS) entry which is preliminary data.</text>
</comment>
<dbReference type="RefSeq" id="WP_132620549.1">
    <property type="nucleotide sequence ID" value="NZ_SMKV01000006.1"/>
</dbReference>
<keyword evidence="1" id="KW-1133">Transmembrane helix</keyword>
<evidence type="ECO:0000256" key="1">
    <source>
        <dbReference type="SAM" id="Phobius"/>
    </source>
</evidence>
<protein>
    <submittedName>
        <fullName evidence="2">Uncharacterized protein</fullName>
    </submittedName>
</protein>
<proteinExistence type="predicted"/>
<keyword evidence="1" id="KW-0472">Membrane</keyword>
<evidence type="ECO:0000313" key="2">
    <source>
        <dbReference type="EMBL" id="TDC94666.1"/>
    </source>
</evidence>
<organism evidence="2 3">
    <name type="scientific">Saccharopolyspora aridisoli</name>
    <dbReference type="NCBI Taxonomy" id="2530385"/>
    <lineage>
        <taxon>Bacteria</taxon>
        <taxon>Bacillati</taxon>
        <taxon>Actinomycetota</taxon>
        <taxon>Actinomycetes</taxon>
        <taxon>Pseudonocardiales</taxon>
        <taxon>Pseudonocardiaceae</taxon>
        <taxon>Saccharopolyspora</taxon>
    </lineage>
</organism>
<keyword evidence="1" id="KW-0812">Transmembrane</keyword>
<dbReference type="EMBL" id="SMKV01000006">
    <property type="protein sequence ID" value="TDC94666.1"/>
    <property type="molecule type" value="Genomic_DNA"/>
</dbReference>
<feature type="transmembrane region" description="Helical" evidence="1">
    <location>
        <begin position="12"/>
        <end position="34"/>
    </location>
</feature>
<gene>
    <name evidence="2" type="ORF">E1161_06250</name>
</gene>
<evidence type="ECO:0000313" key="3">
    <source>
        <dbReference type="Proteomes" id="UP000294744"/>
    </source>
</evidence>
<dbReference type="Proteomes" id="UP000294744">
    <property type="component" value="Unassembled WGS sequence"/>
</dbReference>
<accession>A0A4R4UVU4</accession>
<dbReference type="AlphaFoldDB" id="A0A4R4UVU4"/>
<dbReference type="OrthoDB" id="3699643at2"/>